<evidence type="ECO:0000259" key="2">
    <source>
        <dbReference type="Pfam" id="PF00534"/>
    </source>
</evidence>
<dbReference type="GO" id="GO:0016757">
    <property type="term" value="F:glycosyltransferase activity"/>
    <property type="evidence" value="ECO:0007669"/>
    <property type="project" value="InterPro"/>
</dbReference>
<evidence type="ECO:0000313" key="5">
    <source>
        <dbReference type="Proteomes" id="UP000321790"/>
    </source>
</evidence>
<dbReference type="Gene3D" id="3.40.50.2000">
    <property type="entry name" value="Glycogen Phosphorylase B"/>
    <property type="match status" value="2"/>
</dbReference>
<gene>
    <name evidence="4" type="ORF">FUA26_05885</name>
</gene>
<accession>A0A5C7AS71</accession>
<dbReference type="InterPro" id="IPR001296">
    <property type="entry name" value="Glyco_trans_1"/>
</dbReference>
<keyword evidence="5" id="KW-1185">Reference proteome</keyword>
<dbReference type="CDD" id="cd03801">
    <property type="entry name" value="GT4_PimA-like"/>
    <property type="match status" value="1"/>
</dbReference>
<dbReference type="InterPro" id="IPR028098">
    <property type="entry name" value="Glyco_trans_4-like_N"/>
</dbReference>
<dbReference type="EMBL" id="VOSC01000019">
    <property type="protein sequence ID" value="TXE11596.1"/>
    <property type="molecule type" value="Genomic_DNA"/>
</dbReference>
<reference evidence="5" key="1">
    <citation type="submission" date="2019-08" db="EMBL/GenBank/DDBJ databases">
        <title>Seonamhaeicola sediminis sp. nov., isolated from marine sediment.</title>
        <authorList>
            <person name="Cao W.R."/>
        </authorList>
    </citation>
    <scope>NUCLEOTIDE SEQUENCE [LARGE SCALE GENOMIC DNA]</scope>
    <source>
        <strain evidence="5">Gy8</strain>
    </source>
</reference>
<dbReference type="PANTHER" id="PTHR46401:SF2">
    <property type="entry name" value="GLYCOSYLTRANSFERASE WBBK-RELATED"/>
    <property type="match status" value="1"/>
</dbReference>
<evidence type="ECO:0000313" key="4">
    <source>
        <dbReference type="EMBL" id="TXE11596.1"/>
    </source>
</evidence>
<dbReference type="SUPFAM" id="SSF53756">
    <property type="entry name" value="UDP-Glycosyltransferase/glycogen phosphorylase"/>
    <property type="match status" value="1"/>
</dbReference>
<dbReference type="RefSeq" id="WP_147132934.1">
    <property type="nucleotide sequence ID" value="NZ_VOSC01000019.1"/>
</dbReference>
<protein>
    <submittedName>
        <fullName evidence="4">Glycosyltransferase family 4 protein</fullName>
    </submittedName>
</protein>
<feature type="domain" description="Glycosyl transferase family 1" evidence="2">
    <location>
        <begin position="204"/>
        <end position="365"/>
    </location>
</feature>
<dbReference type="OrthoDB" id="1450439at2"/>
<name>A0A5C7AS71_9FLAO</name>
<proteinExistence type="predicted"/>
<dbReference type="Pfam" id="PF13439">
    <property type="entry name" value="Glyco_transf_4"/>
    <property type="match status" value="1"/>
</dbReference>
<dbReference type="Proteomes" id="UP000321790">
    <property type="component" value="Unassembled WGS sequence"/>
</dbReference>
<evidence type="ECO:0000256" key="1">
    <source>
        <dbReference type="ARBA" id="ARBA00022679"/>
    </source>
</evidence>
<keyword evidence="1 4" id="KW-0808">Transferase</keyword>
<dbReference type="Pfam" id="PF00534">
    <property type="entry name" value="Glycos_transf_1"/>
    <property type="match status" value="1"/>
</dbReference>
<organism evidence="4 5">
    <name type="scientific">Seonamhaeicola algicola</name>
    <dbReference type="NCBI Taxonomy" id="1719036"/>
    <lineage>
        <taxon>Bacteria</taxon>
        <taxon>Pseudomonadati</taxon>
        <taxon>Bacteroidota</taxon>
        <taxon>Flavobacteriia</taxon>
        <taxon>Flavobacteriales</taxon>
        <taxon>Flavobacteriaceae</taxon>
    </lineage>
</organism>
<evidence type="ECO:0000259" key="3">
    <source>
        <dbReference type="Pfam" id="PF13439"/>
    </source>
</evidence>
<comment type="caution">
    <text evidence="4">The sequence shown here is derived from an EMBL/GenBank/DDBJ whole genome shotgun (WGS) entry which is preliminary data.</text>
</comment>
<feature type="domain" description="Glycosyltransferase subfamily 4-like N-terminal" evidence="3">
    <location>
        <begin position="20"/>
        <end position="188"/>
    </location>
</feature>
<dbReference type="GO" id="GO:0009103">
    <property type="term" value="P:lipopolysaccharide biosynthetic process"/>
    <property type="evidence" value="ECO:0007669"/>
    <property type="project" value="TreeGrafter"/>
</dbReference>
<dbReference type="AlphaFoldDB" id="A0A5C7AS71"/>
<dbReference type="PANTHER" id="PTHR46401">
    <property type="entry name" value="GLYCOSYLTRANSFERASE WBBK-RELATED"/>
    <property type="match status" value="1"/>
</dbReference>
<sequence>MKLKPQFVYIAFDVFPSKKGAATHISHCLNALQKTFNVGLLICLGNDSMPTFQFDAQRNLYVYRWKEKIYNFLERTTKFQTAVSNILQSNICSNIQLIHFRDIWGGLPAIKSSKIVKTVFEINAFNHIELPNRYPNISLSAIQKIKDIERFCVKKASVIITPSRVTKLFISKFESINSNKIHVISNGVTIYESTNNIALNLKPHSYILYFGALQKWQGIKTLLKALKELENTNVYLVICASVPEKRTEIYQELAQTIGVNHKVKWMFELDKENLSHVIKNAVLTVAPLTACNRNIVQGCNPLKILESLAYGTPVVASDLPVVTEIIKDNKTGFLVPPDRPQILGRTIKTLLDKPEKLKRVGKNGKIAMEKNYLWKYQESKMINLYKSELEYV</sequence>